<evidence type="ECO:0000313" key="1">
    <source>
        <dbReference type="EMBL" id="BCA51973.1"/>
    </source>
</evidence>
<proteinExistence type="predicted"/>
<accession>A0A679HLP4</accession>
<dbReference type="Proteomes" id="UP000500882">
    <property type="component" value="Chromosome"/>
</dbReference>
<dbReference type="EMBL" id="AP022660">
    <property type="protein sequence ID" value="BCA51973.1"/>
    <property type="molecule type" value="Genomic_DNA"/>
</dbReference>
<reference evidence="1 2" key="1">
    <citation type="submission" date="2020-02" db="EMBL/GenBank/DDBJ databases">
        <title>Whole-genome sequencing and comparative analysis of the genomes of Bacteroides thetaiotaomicron and Escherichia coli isolated from a healthy resident in Vietnam.</title>
        <authorList>
            <person name="Mohsin M."/>
            <person name="Tanaka K."/>
            <person name="Kawahara R."/>
            <person name="Kondo S."/>
            <person name="Noguchi H."/>
            <person name="Motooka D."/>
            <person name="Nakamura S."/>
            <person name="Khong D.T."/>
            <person name="Nguyen T.N."/>
            <person name="Tran H.T."/>
            <person name="Yamamoto Y."/>
        </authorList>
    </citation>
    <scope>NUCLEOTIDE SEQUENCE [LARGE SCALE GENOMIC DNA]</scope>
    <source>
        <strain evidence="1 2">F9-2</strain>
    </source>
</reference>
<sequence length="58" mass="6613">MHIAGIPNNEYFSFSLGDKLFVLKVSTKEKNTGYSFVLIIIKEYIMKFPPKNSPIVFG</sequence>
<gene>
    <name evidence="1" type="ORF">BatF92_39150</name>
</gene>
<evidence type="ECO:0000313" key="2">
    <source>
        <dbReference type="Proteomes" id="UP000500882"/>
    </source>
</evidence>
<protein>
    <submittedName>
        <fullName evidence="1">Uncharacterized protein</fullName>
    </submittedName>
</protein>
<organism evidence="1 2">
    <name type="scientific">Bacteroides thetaiotaomicron</name>
    <dbReference type="NCBI Taxonomy" id="818"/>
    <lineage>
        <taxon>Bacteria</taxon>
        <taxon>Pseudomonadati</taxon>
        <taxon>Bacteroidota</taxon>
        <taxon>Bacteroidia</taxon>
        <taxon>Bacteroidales</taxon>
        <taxon>Bacteroidaceae</taxon>
        <taxon>Bacteroides</taxon>
    </lineage>
</organism>
<dbReference type="AlphaFoldDB" id="A0A679HLP4"/>
<name>A0A679HLP4_BACT4</name>